<dbReference type="Proteomes" id="UP001186974">
    <property type="component" value="Unassembled WGS sequence"/>
</dbReference>
<evidence type="ECO:0000313" key="1">
    <source>
        <dbReference type="EMBL" id="KAK3078968.1"/>
    </source>
</evidence>
<name>A0ACC3DQF0_9PEZI</name>
<organism evidence="1 2">
    <name type="scientific">Coniosporium uncinatum</name>
    <dbReference type="NCBI Taxonomy" id="93489"/>
    <lineage>
        <taxon>Eukaryota</taxon>
        <taxon>Fungi</taxon>
        <taxon>Dikarya</taxon>
        <taxon>Ascomycota</taxon>
        <taxon>Pezizomycotina</taxon>
        <taxon>Dothideomycetes</taxon>
        <taxon>Dothideomycetes incertae sedis</taxon>
        <taxon>Coniosporium</taxon>
    </lineage>
</organism>
<feature type="non-terminal residue" evidence="1">
    <location>
        <position position="1"/>
    </location>
</feature>
<accession>A0ACC3DQF0</accession>
<protein>
    <submittedName>
        <fullName evidence="1">Uncharacterized protein</fullName>
    </submittedName>
</protein>
<reference evidence="1" key="1">
    <citation type="submission" date="2024-09" db="EMBL/GenBank/DDBJ databases">
        <title>Black Yeasts Isolated from many extreme environments.</title>
        <authorList>
            <person name="Coleine C."/>
            <person name="Stajich J.E."/>
            <person name="Selbmann L."/>
        </authorList>
    </citation>
    <scope>NUCLEOTIDE SEQUENCE</scope>
    <source>
        <strain evidence="1">CCFEE 5737</strain>
    </source>
</reference>
<gene>
    <name evidence="1" type="ORF">LTS18_006088</name>
</gene>
<proteinExistence type="predicted"/>
<evidence type="ECO:0000313" key="2">
    <source>
        <dbReference type="Proteomes" id="UP001186974"/>
    </source>
</evidence>
<keyword evidence="2" id="KW-1185">Reference proteome</keyword>
<dbReference type="EMBL" id="JAWDJW010001477">
    <property type="protein sequence ID" value="KAK3078968.1"/>
    <property type="molecule type" value="Genomic_DNA"/>
</dbReference>
<comment type="caution">
    <text evidence="1">The sequence shown here is derived from an EMBL/GenBank/DDBJ whole genome shotgun (WGS) entry which is preliminary data.</text>
</comment>
<sequence length="157" mass="16296">EANGRSQTPDQAPFTLEVSSQPPSRVRVGQPLNPGLNVDIRRVLEGGGSSFQAADTGRLFAVATLMMSNAQGATVIAGNGVLTGPSMVTSVQPLMETSESDSEGMLSGGLLGTAGFADLAIRDEGLYRLRIALMRVGNSGSSNVAVVESNYIAVERQ</sequence>